<dbReference type="PANTHER" id="PTHR46579">
    <property type="entry name" value="F5/8 TYPE C DOMAIN-CONTAINING PROTEIN-RELATED"/>
    <property type="match status" value="1"/>
</dbReference>
<reference evidence="2 3" key="1">
    <citation type="journal article" date="2018" name="Nat. Ecol. Evol.">
        <title>Pezizomycetes genomes reveal the molecular basis of ectomycorrhizal truffle lifestyle.</title>
        <authorList>
            <person name="Murat C."/>
            <person name="Payen T."/>
            <person name="Noel B."/>
            <person name="Kuo A."/>
            <person name="Morin E."/>
            <person name="Chen J."/>
            <person name="Kohler A."/>
            <person name="Krizsan K."/>
            <person name="Balestrini R."/>
            <person name="Da Silva C."/>
            <person name="Montanini B."/>
            <person name="Hainaut M."/>
            <person name="Levati E."/>
            <person name="Barry K.W."/>
            <person name="Belfiori B."/>
            <person name="Cichocki N."/>
            <person name="Clum A."/>
            <person name="Dockter R.B."/>
            <person name="Fauchery L."/>
            <person name="Guy J."/>
            <person name="Iotti M."/>
            <person name="Le Tacon F."/>
            <person name="Lindquist E.A."/>
            <person name="Lipzen A."/>
            <person name="Malagnac F."/>
            <person name="Mello A."/>
            <person name="Molinier V."/>
            <person name="Miyauchi S."/>
            <person name="Poulain J."/>
            <person name="Riccioni C."/>
            <person name="Rubini A."/>
            <person name="Sitrit Y."/>
            <person name="Splivallo R."/>
            <person name="Traeger S."/>
            <person name="Wang M."/>
            <person name="Zifcakova L."/>
            <person name="Wipf D."/>
            <person name="Zambonelli A."/>
            <person name="Paolocci F."/>
            <person name="Nowrousian M."/>
            <person name="Ottonello S."/>
            <person name="Baldrian P."/>
            <person name="Spatafora J.W."/>
            <person name="Henrissat B."/>
            <person name="Nagy L.G."/>
            <person name="Aury J.M."/>
            <person name="Wincker P."/>
            <person name="Grigoriev I.V."/>
            <person name="Bonfante P."/>
            <person name="Martin F.M."/>
        </authorList>
    </citation>
    <scope>NUCLEOTIDE SEQUENCE [LARGE SCALE GENOMIC DNA]</scope>
    <source>
        <strain evidence="2 3">RN42</strain>
    </source>
</reference>
<organism evidence="2 3">
    <name type="scientific">Ascobolus immersus RN42</name>
    <dbReference type="NCBI Taxonomy" id="1160509"/>
    <lineage>
        <taxon>Eukaryota</taxon>
        <taxon>Fungi</taxon>
        <taxon>Dikarya</taxon>
        <taxon>Ascomycota</taxon>
        <taxon>Pezizomycotina</taxon>
        <taxon>Pezizomycetes</taxon>
        <taxon>Pezizales</taxon>
        <taxon>Ascobolaceae</taxon>
        <taxon>Ascobolus</taxon>
    </lineage>
</organism>
<feature type="region of interest" description="Disordered" evidence="1">
    <location>
        <begin position="22"/>
        <end position="41"/>
    </location>
</feature>
<dbReference type="STRING" id="1160509.A0A3N4HCX6"/>
<dbReference type="EMBL" id="ML119877">
    <property type="protein sequence ID" value="RPA72155.1"/>
    <property type="molecule type" value="Genomic_DNA"/>
</dbReference>
<dbReference type="OrthoDB" id="5409723at2759"/>
<gene>
    <name evidence="2" type="ORF">BJ508DRAFT_335347</name>
</gene>
<dbReference type="AlphaFoldDB" id="A0A3N4HCX6"/>
<keyword evidence="3" id="KW-1185">Reference proteome</keyword>
<evidence type="ECO:0000313" key="2">
    <source>
        <dbReference type="EMBL" id="RPA72155.1"/>
    </source>
</evidence>
<evidence type="ECO:0000313" key="3">
    <source>
        <dbReference type="Proteomes" id="UP000275078"/>
    </source>
</evidence>
<protein>
    <submittedName>
        <fullName evidence="2">Uncharacterized protein</fullName>
    </submittedName>
</protein>
<dbReference type="PANTHER" id="PTHR46579:SF1">
    <property type="entry name" value="F5_8 TYPE C DOMAIN-CONTAINING PROTEIN"/>
    <property type="match status" value="1"/>
</dbReference>
<name>A0A3N4HCX6_ASCIM</name>
<sequence>GRRYCETCKIVSLYKDGSSLYAPHRSPVDTPQRAVEREDARRRNGHKAYFQLGPEGDALRINPNRLLRDRDHFRRVYAYLERNRHDSVYQQKYGLKERPIFMDVKPFCPPWSISIDIMHLLSNCAKALLKHYRGDFGLPDVAAPGPNGEINQDNPDIFDPLNPPLDENGDPLDELGVDNDVEEDDLDDEDNHILDKGVWPHIARQQEASRRRIPPTAVGNIVPITKTNRYKTIDWYTWVLHQSPIFLQDLLPDVHFRGYILFVRAFQATLKKSYSNDEMDELENLWLQFSEYYETQLYKLRYKRLHYCLPIFHQILHIAEYTRRLGPMYAQSQFPMERVIRVLKAMLKSMSDPNQNMTNRMSDNEMNNLLSFLAPLPIGTTRRTFHALLESDRFSDSERKFDIGKFFAFAMKDDIGLNRPGDREAENPVGEWANFDVDEPWIPDGFEYAPFRGRPLPRADGEEEDDDVIAEMEDELEMGDVSIVDKNIALTDMMDDEKYPLSDREKDHIISHFRARDILPNYLYNADVTVQQLRDFVDSLKPTKFKTLVMAVKESAISDPIAYTVERVKCSQFKDKRAFYSYAHVQYTFRDLRGRTSTRYGEVLFFICMKQPQRPEVETIELAYMRKMPHRLSENTLFVELVPQKKSPGVELVTIRQIDNIVGVLTNDDVDYIVWRDGCLAEPGRF</sequence>
<evidence type="ECO:0000256" key="1">
    <source>
        <dbReference type="SAM" id="MobiDB-lite"/>
    </source>
</evidence>
<proteinExistence type="predicted"/>
<feature type="non-terminal residue" evidence="2">
    <location>
        <position position="1"/>
    </location>
</feature>
<dbReference type="Proteomes" id="UP000275078">
    <property type="component" value="Unassembled WGS sequence"/>
</dbReference>
<accession>A0A3N4HCX6</accession>